<evidence type="ECO:0000259" key="4">
    <source>
        <dbReference type="PROSITE" id="PS50932"/>
    </source>
</evidence>
<dbReference type="SUPFAM" id="SSF47413">
    <property type="entry name" value="lambda repressor-like DNA-binding domains"/>
    <property type="match status" value="1"/>
</dbReference>
<comment type="caution">
    <text evidence="5">The sequence shown here is derived from an EMBL/GenBank/DDBJ whole genome shotgun (WGS) entry which is preliminary data.</text>
</comment>
<organism evidence="5 6">
    <name type="scientific">Labrys miyagiensis</name>
    <dbReference type="NCBI Taxonomy" id="346912"/>
    <lineage>
        <taxon>Bacteria</taxon>
        <taxon>Pseudomonadati</taxon>
        <taxon>Pseudomonadota</taxon>
        <taxon>Alphaproteobacteria</taxon>
        <taxon>Hyphomicrobiales</taxon>
        <taxon>Xanthobacteraceae</taxon>
        <taxon>Labrys</taxon>
    </lineage>
</organism>
<dbReference type="InterPro" id="IPR046335">
    <property type="entry name" value="LacI/GalR-like_sensor"/>
</dbReference>
<evidence type="ECO:0000256" key="2">
    <source>
        <dbReference type="ARBA" id="ARBA00023125"/>
    </source>
</evidence>
<dbReference type="SUPFAM" id="SSF53822">
    <property type="entry name" value="Periplasmic binding protein-like I"/>
    <property type="match status" value="1"/>
</dbReference>
<dbReference type="EMBL" id="BSPC01000027">
    <property type="protein sequence ID" value="GLS20199.1"/>
    <property type="molecule type" value="Genomic_DNA"/>
</dbReference>
<reference evidence="6" key="1">
    <citation type="journal article" date="2019" name="Int. J. Syst. Evol. Microbiol.">
        <title>The Global Catalogue of Microorganisms (GCM) 10K type strain sequencing project: providing services to taxonomists for standard genome sequencing and annotation.</title>
        <authorList>
            <consortium name="The Broad Institute Genomics Platform"/>
            <consortium name="The Broad Institute Genome Sequencing Center for Infectious Disease"/>
            <person name="Wu L."/>
            <person name="Ma J."/>
        </authorList>
    </citation>
    <scope>NUCLEOTIDE SEQUENCE [LARGE SCALE GENOMIC DNA]</scope>
    <source>
        <strain evidence="6">NBRC 101365</strain>
    </source>
</reference>
<dbReference type="Gene3D" id="1.10.260.40">
    <property type="entry name" value="lambda repressor-like DNA-binding domains"/>
    <property type="match status" value="1"/>
</dbReference>
<dbReference type="InterPro" id="IPR000843">
    <property type="entry name" value="HTH_LacI"/>
</dbReference>
<dbReference type="Pfam" id="PF00356">
    <property type="entry name" value="LacI"/>
    <property type="match status" value="1"/>
</dbReference>
<dbReference type="InterPro" id="IPR028082">
    <property type="entry name" value="Peripla_BP_I"/>
</dbReference>
<dbReference type="Pfam" id="PF13377">
    <property type="entry name" value="Peripla_BP_3"/>
    <property type="match status" value="1"/>
</dbReference>
<keyword evidence="1" id="KW-0805">Transcription regulation</keyword>
<evidence type="ECO:0000313" key="6">
    <source>
        <dbReference type="Proteomes" id="UP001156882"/>
    </source>
</evidence>
<accession>A0ABQ6CJ05</accession>
<gene>
    <name evidence="5" type="ORF">GCM10007874_32160</name>
</gene>
<sequence length="350" mass="36796">MTQPDDRPAARAKRVGPPTIRDVARVAGVSIGTISAVINGSGAVAPDTRRHVLSCIAELGFEPNNAARTLKRGRISSIGLIVPDLDNPFFAAVAEGVQQAAAGEDVLMVLCITGSSAEREDYYAQILRSKRLDGVVYLSGSGMPSASLLQLARRGAVVFVDERLPGVDAPFVTAQNLAGARTLAKSVLAVGHRRLAIAGGPPRLWTSEQRLAGYREAIASAGLDPDAVECVAGDYSERSGYEIASRFLALDPATRPTALLCANDLMAMGAIRRCRELKLRIPADISITGFDDIPSSEFLDPPLTTVTQPGRQMGEAAAQLLMQAVGLAKAGPAQIEFATAVNLRGSVANI</sequence>
<dbReference type="Gene3D" id="3.40.50.2300">
    <property type="match status" value="2"/>
</dbReference>
<dbReference type="PANTHER" id="PTHR30146:SF153">
    <property type="entry name" value="LACTOSE OPERON REPRESSOR"/>
    <property type="match status" value="1"/>
</dbReference>
<dbReference type="PRINTS" id="PR00036">
    <property type="entry name" value="HTHLACI"/>
</dbReference>
<proteinExistence type="predicted"/>
<dbReference type="CDD" id="cd06267">
    <property type="entry name" value="PBP1_LacI_sugar_binding-like"/>
    <property type="match status" value="1"/>
</dbReference>
<dbReference type="PANTHER" id="PTHR30146">
    <property type="entry name" value="LACI-RELATED TRANSCRIPTIONAL REPRESSOR"/>
    <property type="match status" value="1"/>
</dbReference>
<keyword evidence="3" id="KW-0804">Transcription</keyword>
<dbReference type="PROSITE" id="PS50932">
    <property type="entry name" value="HTH_LACI_2"/>
    <property type="match status" value="1"/>
</dbReference>
<keyword evidence="6" id="KW-1185">Reference proteome</keyword>
<dbReference type="PROSITE" id="PS00356">
    <property type="entry name" value="HTH_LACI_1"/>
    <property type="match status" value="1"/>
</dbReference>
<dbReference type="InterPro" id="IPR010982">
    <property type="entry name" value="Lambda_DNA-bd_dom_sf"/>
</dbReference>
<keyword evidence="2" id="KW-0238">DNA-binding</keyword>
<evidence type="ECO:0000313" key="5">
    <source>
        <dbReference type="EMBL" id="GLS20199.1"/>
    </source>
</evidence>
<feature type="domain" description="HTH lacI-type" evidence="4">
    <location>
        <begin position="18"/>
        <end position="72"/>
    </location>
</feature>
<dbReference type="CDD" id="cd01392">
    <property type="entry name" value="HTH_LacI"/>
    <property type="match status" value="1"/>
</dbReference>
<name>A0ABQ6CJ05_9HYPH</name>
<protein>
    <submittedName>
        <fullName evidence="5">LacI family transcriptional regulator</fullName>
    </submittedName>
</protein>
<evidence type="ECO:0000256" key="1">
    <source>
        <dbReference type="ARBA" id="ARBA00023015"/>
    </source>
</evidence>
<dbReference type="SMART" id="SM00354">
    <property type="entry name" value="HTH_LACI"/>
    <property type="match status" value="1"/>
</dbReference>
<evidence type="ECO:0000256" key="3">
    <source>
        <dbReference type="ARBA" id="ARBA00023163"/>
    </source>
</evidence>
<dbReference type="Proteomes" id="UP001156882">
    <property type="component" value="Unassembled WGS sequence"/>
</dbReference>